<dbReference type="Pfam" id="PF25087">
    <property type="entry name" value="GMPPB_C"/>
    <property type="match status" value="1"/>
</dbReference>
<keyword evidence="5" id="KW-1185">Reference proteome</keyword>
<organism evidence="4 5">
    <name type="scientific">Actinoalloteichus caeruleus DSM 43889</name>
    <dbReference type="NCBI Taxonomy" id="1120930"/>
    <lineage>
        <taxon>Bacteria</taxon>
        <taxon>Bacillati</taxon>
        <taxon>Actinomycetota</taxon>
        <taxon>Actinomycetes</taxon>
        <taxon>Pseudonocardiales</taxon>
        <taxon>Pseudonocardiaceae</taxon>
        <taxon>Actinoalloteichus</taxon>
        <taxon>Actinoalloteichus cyanogriseus</taxon>
    </lineage>
</organism>
<evidence type="ECO:0000259" key="3">
    <source>
        <dbReference type="Pfam" id="PF25087"/>
    </source>
</evidence>
<dbReference type="CDD" id="cd04181">
    <property type="entry name" value="NTP_transferase"/>
    <property type="match status" value="1"/>
</dbReference>
<keyword evidence="4" id="KW-0548">Nucleotidyltransferase</keyword>
<evidence type="ECO:0000259" key="2">
    <source>
        <dbReference type="Pfam" id="PF00483"/>
    </source>
</evidence>
<name>A0ABT1JME3_ACTCY</name>
<comment type="caution">
    <text evidence="4">The sequence shown here is derived from an EMBL/GenBank/DDBJ whole genome shotgun (WGS) entry which is preliminary data.</text>
</comment>
<dbReference type="GO" id="GO:0016779">
    <property type="term" value="F:nucleotidyltransferase activity"/>
    <property type="evidence" value="ECO:0007669"/>
    <property type="project" value="UniProtKB-KW"/>
</dbReference>
<feature type="domain" description="Nucleotidyl transferase" evidence="2">
    <location>
        <begin position="24"/>
        <end position="251"/>
    </location>
</feature>
<gene>
    <name evidence="4" type="ORF">G443_003969</name>
</gene>
<dbReference type="Gene3D" id="3.90.550.10">
    <property type="entry name" value="Spore Coat Polysaccharide Biosynthesis Protein SpsA, Chain A"/>
    <property type="match status" value="1"/>
</dbReference>
<proteinExistence type="inferred from homology"/>
<evidence type="ECO:0000256" key="1">
    <source>
        <dbReference type="ARBA" id="ARBA00007274"/>
    </source>
</evidence>
<dbReference type="PANTHER" id="PTHR22572">
    <property type="entry name" value="SUGAR-1-PHOSPHATE GUANYL TRANSFERASE"/>
    <property type="match status" value="1"/>
</dbReference>
<dbReference type="SUPFAM" id="SSF53448">
    <property type="entry name" value="Nucleotide-diphospho-sugar transferases"/>
    <property type="match status" value="1"/>
</dbReference>
<evidence type="ECO:0000313" key="5">
    <source>
        <dbReference type="Proteomes" id="UP000791080"/>
    </source>
</evidence>
<dbReference type="Gene3D" id="2.160.10.10">
    <property type="entry name" value="Hexapeptide repeat proteins"/>
    <property type="match status" value="1"/>
</dbReference>
<dbReference type="InterPro" id="IPR056729">
    <property type="entry name" value="GMPPB_C"/>
</dbReference>
<sequence>MSVSPAEPPATESGSRRALRDVDAVVLVGGKGTRLRPLTLSAPKPMLPTAGVPFLTHLLCRIRAAGVTRVVLGTSYKAEVFERHFGDGSALGLDLRYVVEDRPLDTAGAIRNAAAGLTARDVLVFNGDILSGVDPAAVVDTHRSSGAHATLHLVRVKDPRRFGSVPTDETGRVLAFLEKTDDPPTDQINAGCYVFRREVVDDIPAGRPVSVERETFPGLLESGARLQGHVDTSYWLDLGTPAAFVRGSADLVRGVVHSPALPRPAGPAIVLDGARVADDAKVHGGTAVGEGAEVGSGATVEGSVLFSGAVVGKGAEVRRCVVGARAVIGAGAVIEDSVIGDDAVVGENCELVGGARVWPGVELPSNGIRFSADV</sequence>
<dbReference type="InterPro" id="IPR050486">
    <property type="entry name" value="Mannose-1P_guanyltransferase"/>
</dbReference>
<dbReference type="RefSeq" id="WP_051314089.1">
    <property type="nucleotide sequence ID" value="NZ_AUBJ02000001.1"/>
</dbReference>
<protein>
    <submittedName>
        <fullName evidence="4">Mannose-1-phosphate guanylyltransferase</fullName>
    </submittedName>
</protein>
<accession>A0ABT1JME3</accession>
<dbReference type="InterPro" id="IPR029044">
    <property type="entry name" value="Nucleotide-diphossugar_trans"/>
</dbReference>
<feature type="domain" description="Mannose-1-phosphate guanyltransferase C-terminal" evidence="3">
    <location>
        <begin position="266"/>
        <end position="362"/>
    </location>
</feature>
<keyword evidence="4" id="KW-0808">Transferase</keyword>
<dbReference type="Proteomes" id="UP000791080">
    <property type="component" value="Unassembled WGS sequence"/>
</dbReference>
<dbReference type="EMBL" id="AUBJ02000001">
    <property type="protein sequence ID" value="MCP2333699.1"/>
    <property type="molecule type" value="Genomic_DNA"/>
</dbReference>
<dbReference type="Pfam" id="PF00483">
    <property type="entry name" value="NTP_transferase"/>
    <property type="match status" value="1"/>
</dbReference>
<evidence type="ECO:0000313" key="4">
    <source>
        <dbReference type="EMBL" id="MCP2333699.1"/>
    </source>
</evidence>
<comment type="similarity">
    <text evidence="1">Belongs to the transferase hexapeptide repeat family.</text>
</comment>
<reference evidence="4 5" key="2">
    <citation type="submission" date="2022-06" db="EMBL/GenBank/DDBJ databases">
        <title>Genomic Encyclopedia of Type Strains, Phase I: the one thousand microbial genomes (KMG-I) project.</title>
        <authorList>
            <person name="Kyrpides N."/>
        </authorList>
    </citation>
    <scope>NUCLEOTIDE SEQUENCE [LARGE SCALE GENOMIC DNA]</scope>
    <source>
        <strain evidence="4 5">DSM 43889</strain>
    </source>
</reference>
<dbReference type="InterPro" id="IPR005835">
    <property type="entry name" value="NTP_transferase_dom"/>
</dbReference>
<reference evidence="4 5" key="1">
    <citation type="submission" date="2013-07" db="EMBL/GenBank/DDBJ databases">
        <authorList>
            <consortium name="DOE Joint Genome Institute"/>
            <person name="Reeve W."/>
            <person name="Huntemann M."/>
            <person name="Han J."/>
            <person name="Chen A."/>
            <person name="Kyrpides N."/>
            <person name="Mavromatis K."/>
            <person name="Markowitz V."/>
            <person name="Palaniappan K."/>
            <person name="Ivanova N."/>
            <person name="Schaumberg A."/>
            <person name="Pati A."/>
            <person name="Liolios K."/>
            <person name="Nordberg H.P."/>
            <person name="Cantor M.N."/>
            <person name="Hua S.X."/>
            <person name="Woyke T."/>
        </authorList>
    </citation>
    <scope>NUCLEOTIDE SEQUENCE [LARGE SCALE GENOMIC DNA]</scope>
    <source>
        <strain evidence="4 5">DSM 43889</strain>
    </source>
</reference>